<gene>
    <name evidence="5" type="ORF">PACLA_8A053363</name>
</gene>
<keyword evidence="1" id="KW-0547">Nucleotide-binding</keyword>
<sequence>MVVEKTSGGSPGDSKRTSSPVRSSTRIRAARYQPTARETPVVTKPLPQRNLNQTWSTMYKLNMPGQTHVQNTIETSHSRPCPPHLLQGLKNSEHRDETRHHMVGSLTRHNMGLIRLQRNEKSVLDKVEDMDVDNQSDQEGVCSGEANVAATSSNSSSTSSTSELIRGKSVENKGCKKFIVGQKELKKNSTNKLSQSGVKIKTTHENVAKKKPVYIILHASALRVGQLEGRALKPLRIQAGKILIEMELLSNNKQEIPAELLSLRIPCKELFAIKVNLSEPPFVFVAVINENFTRTLIESSKNGMLNKLKGTKKLHVIVHLMYDIIPDDVNYHFNSFRNELEMDVRWDKISSIKAGRILSGEDSCTDDTNVTKEVSLVEDEKKVVKENRKRQINHKTENNKNYTNKQNAVKIEKEGSLFPPKENDILLDQSEESQRPSSPVAKRRRTLSNNESIPKSSESQSEERPTASEEKAAVENKDTIPKTHHSEVVSTDEPDKTTKPNGPPSSERSFEENRLDARQILELESCIAEKQSMLSQQRQIVELRDLQLQQERESVRTLRASLRDEQRTKRDLEGQYEAINSELLVRNTREAIAESRMSELERELSELNVSLNSSRSENERLAQDIHQVRNRLTESEESLRTERERVTTLQQEIESYRTTLETLRDDLRQKDSALTQERELRTAAAERNTELEHELIATRNEYEERIARSSDEHQRTQREHEECSRLLISTREQLQDANRALHRAQETVDEYSRMQPRDWTISRDEIVITEKVLGQGAWGWVKEGKFRGTVVAIKQMHELIVSPHNRRLFEREMQIASRCRHPNLLQFIGATNDNGLALLVTELLDTDLRAVLGQRSLCHDEVVTIATDVSRALNYLHLNKPFPIIHRDISSTNVLLWKREDTYRAKLSDYGAANFMRQCMTVSPGACIYAAPEAVTSRQSTKVDVYSFGLLLCEMCIRELPVPGHTREQIRLITNAHLRELVQRNTNDTPDNRPTMAEVLMALLRLSPNSALGIVSINNRHAVV</sequence>
<evidence type="ECO:0000256" key="1">
    <source>
        <dbReference type="ARBA" id="ARBA00022741"/>
    </source>
</evidence>
<dbReference type="GO" id="GO:0004672">
    <property type="term" value="F:protein kinase activity"/>
    <property type="evidence" value="ECO:0007669"/>
    <property type="project" value="InterPro"/>
</dbReference>
<dbReference type="Proteomes" id="UP001152795">
    <property type="component" value="Unassembled WGS sequence"/>
</dbReference>
<feature type="compositionally biased region" description="Polar residues" evidence="4">
    <location>
        <begin position="17"/>
        <end position="26"/>
    </location>
</feature>
<dbReference type="PROSITE" id="PS00109">
    <property type="entry name" value="PROTEIN_KINASE_TYR"/>
    <property type="match status" value="1"/>
</dbReference>
<keyword evidence="5" id="KW-0418">Kinase</keyword>
<keyword evidence="3" id="KW-0175">Coiled coil</keyword>
<dbReference type="GO" id="GO:0097527">
    <property type="term" value="P:necroptotic signaling pathway"/>
    <property type="evidence" value="ECO:0007669"/>
    <property type="project" value="TreeGrafter"/>
</dbReference>
<evidence type="ECO:0000313" key="6">
    <source>
        <dbReference type="Proteomes" id="UP001152795"/>
    </source>
</evidence>
<proteinExistence type="predicted"/>
<protein>
    <submittedName>
        <fullName evidence="5">Probable serine threonine- kinase DDB_G0271682</fullName>
    </submittedName>
</protein>
<name>A0A7D9IHK1_PARCT</name>
<evidence type="ECO:0000256" key="2">
    <source>
        <dbReference type="ARBA" id="ARBA00022840"/>
    </source>
</evidence>
<reference evidence="5" key="1">
    <citation type="submission" date="2020-04" db="EMBL/GenBank/DDBJ databases">
        <authorList>
            <person name="Alioto T."/>
            <person name="Alioto T."/>
            <person name="Gomez Garrido J."/>
        </authorList>
    </citation>
    <scope>NUCLEOTIDE SEQUENCE</scope>
    <source>
        <strain evidence="5">A484AB</strain>
    </source>
</reference>
<evidence type="ECO:0000313" key="5">
    <source>
        <dbReference type="EMBL" id="CAB4007733.1"/>
    </source>
</evidence>
<dbReference type="GO" id="GO:0005524">
    <property type="term" value="F:ATP binding"/>
    <property type="evidence" value="ECO:0007669"/>
    <property type="project" value="UniProtKB-KW"/>
</dbReference>
<dbReference type="Pfam" id="PF00069">
    <property type="entry name" value="Pkinase"/>
    <property type="match status" value="1"/>
</dbReference>
<dbReference type="Gene3D" id="1.10.510.10">
    <property type="entry name" value="Transferase(Phosphotransferase) domain 1"/>
    <property type="match status" value="1"/>
</dbReference>
<comment type="caution">
    <text evidence="5">The sequence shown here is derived from an EMBL/GenBank/DDBJ whole genome shotgun (WGS) entry which is preliminary data.</text>
</comment>
<dbReference type="PANTHER" id="PTHR44329:SF298">
    <property type="entry name" value="MIXED LINEAGE KINASE DOMAIN-LIKE PROTEIN"/>
    <property type="match status" value="1"/>
</dbReference>
<dbReference type="InterPro" id="IPR011009">
    <property type="entry name" value="Kinase-like_dom_sf"/>
</dbReference>
<dbReference type="InterPro" id="IPR051681">
    <property type="entry name" value="Ser/Thr_Kinases-Pseudokinases"/>
</dbReference>
<dbReference type="Gene3D" id="3.30.200.20">
    <property type="entry name" value="Phosphorylase Kinase, domain 1"/>
    <property type="match status" value="1"/>
</dbReference>
<dbReference type="OrthoDB" id="5963884at2759"/>
<dbReference type="PROSITE" id="PS50011">
    <property type="entry name" value="PROTEIN_KINASE_DOM"/>
    <property type="match status" value="1"/>
</dbReference>
<evidence type="ECO:0000256" key="3">
    <source>
        <dbReference type="SAM" id="Coils"/>
    </source>
</evidence>
<dbReference type="PANTHER" id="PTHR44329">
    <property type="entry name" value="SERINE/THREONINE-PROTEIN KINASE TNNI3K-RELATED"/>
    <property type="match status" value="1"/>
</dbReference>
<keyword evidence="2" id="KW-0067">ATP-binding</keyword>
<dbReference type="InterPro" id="IPR008266">
    <property type="entry name" value="Tyr_kinase_AS"/>
</dbReference>
<accession>A0A7D9IHK1</accession>
<feature type="region of interest" description="Disordered" evidence="4">
    <location>
        <begin position="1"/>
        <end position="38"/>
    </location>
</feature>
<dbReference type="EMBL" id="CACRXK020005893">
    <property type="protein sequence ID" value="CAB4007733.1"/>
    <property type="molecule type" value="Genomic_DNA"/>
</dbReference>
<feature type="compositionally biased region" description="Basic and acidic residues" evidence="4">
    <location>
        <begin position="461"/>
        <end position="498"/>
    </location>
</feature>
<dbReference type="InterPro" id="IPR000719">
    <property type="entry name" value="Prot_kinase_dom"/>
</dbReference>
<dbReference type="AlphaFoldDB" id="A0A7D9IHK1"/>
<feature type="coiled-coil region" evidence="3">
    <location>
        <begin position="548"/>
        <end position="673"/>
    </location>
</feature>
<organism evidence="5 6">
    <name type="scientific">Paramuricea clavata</name>
    <name type="common">Red gorgonian</name>
    <name type="synonym">Violescent sea-whip</name>
    <dbReference type="NCBI Taxonomy" id="317549"/>
    <lineage>
        <taxon>Eukaryota</taxon>
        <taxon>Metazoa</taxon>
        <taxon>Cnidaria</taxon>
        <taxon>Anthozoa</taxon>
        <taxon>Octocorallia</taxon>
        <taxon>Malacalcyonacea</taxon>
        <taxon>Plexauridae</taxon>
        <taxon>Paramuricea</taxon>
    </lineage>
</organism>
<keyword evidence="5" id="KW-0808">Transferase</keyword>
<dbReference type="SUPFAM" id="SSF56112">
    <property type="entry name" value="Protein kinase-like (PK-like)"/>
    <property type="match status" value="1"/>
</dbReference>
<feature type="coiled-coil region" evidence="3">
    <location>
        <begin position="699"/>
        <end position="754"/>
    </location>
</feature>
<feature type="region of interest" description="Disordered" evidence="4">
    <location>
        <begin position="385"/>
        <end position="512"/>
    </location>
</feature>
<keyword evidence="6" id="KW-1185">Reference proteome</keyword>
<feature type="compositionally biased region" description="Polar residues" evidence="4">
    <location>
        <begin position="447"/>
        <end position="459"/>
    </location>
</feature>
<evidence type="ECO:0000256" key="4">
    <source>
        <dbReference type="SAM" id="MobiDB-lite"/>
    </source>
</evidence>